<evidence type="ECO:0000256" key="1">
    <source>
        <dbReference type="ARBA" id="ARBA00004251"/>
    </source>
</evidence>
<keyword evidence="6" id="KW-0430">Lectin</keyword>
<evidence type="ECO:0000256" key="9">
    <source>
        <dbReference type="ARBA" id="ARBA00022949"/>
    </source>
</evidence>
<feature type="signal peptide" evidence="15">
    <location>
        <begin position="1"/>
        <end position="23"/>
    </location>
</feature>
<dbReference type="GO" id="GO:0009506">
    <property type="term" value="C:plasmodesma"/>
    <property type="evidence" value="ECO:0007669"/>
    <property type="project" value="UniProtKB-SubCell"/>
</dbReference>
<evidence type="ECO:0000256" key="2">
    <source>
        <dbReference type="ARBA" id="ARBA00022529"/>
    </source>
</evidence>
<gene>
    <name evidence="17" type="ORF">CRG98_050036</name>
</gene>
<evidence type="ECO:0000256" key="6">
    <source>
        <dbReference type="ARBA" id="ARBA00022734"/>
    </source>
</evidence>
<evidence type="ECO:0000256" key="12">
    <source>
        <dbReference type="ARBA" id="ARBA00023157"/>
    </source>
</evidence>
<dbReference type="InterPro" id="IPR051378">
    <property type="entry name" value="Cell2Cell_Antifungal"/>
</dbReference>
<keyword evidence="11" id="KW-0465">Mannose-binding</keyword>
<proteinExistence type="inferred from homology"/>
<dbReference type="Gene3D" id="3.30.430.20">
    <property type="entry name" value="Gnk2 domain, C-X8-C-X2-C motif"/>
    <property type="match status" value="1"/>
</dbReference>
<comment type="subcellular location">
    <subcellularLocation>
        <location evidence="13">Cell junction</location>
        <location evidence="13">Plasmodesma</location>
    </subcellularLocation>
    <subcellularLocation>
        <location evidence="1">Cell membrane</location>
        <topology evidence="1">Single-pass type I membrane protein</topology>
    </subcellularLocation>
</comment>
<feature type="domain" description="Gnk2-homologous" evidence="16">
    <location>
        <begin position="35"/>
        <end position="138"/>
    </location>
</feature>
<evidence type="ECO:0000256" key="5">
    <source>
        <dbReference type="ARBA" id="ARBA00022729"/>
    </source>
</evidence>
<evidence type="ECO:0000256" key="8">
    <source>
        <dbReference type="ARBA" id="ARBA00022821"/>
    </source>
</evidence>
<protein>
    <recommendedName>
        <fullName evidence="16">Gnk2-homologous domain-containing protein</fullName>
    </recommendedName>
</protein>
<keyword evidence="5 15" id="KW-0732">Signal</keyword>
<keyword evidence="12" id="KW-1015">Disulfide bond</keyword>
<evidence type="ECO:0000259" key="16">
    <source>
        <dbReference type="PROSITE" id="PS51473"/>
    </source>
</evidence>
<evidence type="ECO:0000313" key="17">
    <source>
        <dbReference type="EMBL" id="PKH75971.1"/>
    </source>
</evidence>
<evidence type="ECO:0000256" key="7">
    <source>
        <dbReference type="ARBA" id="ARBA00022737"/>
    </source>
</evidence>
<keyword evidence="7" id="KW-0677">Repeat</keyword>
<dbReference type="Pfam" id="PF01657">
    <property type="entry name" value="Stress-antifung"/>
    <property type="match status" value="1"/>
</dbReference>
<keyword evidence="10" id="KW-0044">Antibiotic</keyword>
<sequence length="140" mass="15253">MVSSKRTVVLMLVTSLLSSSGNGFPGVGTVYKICNGESYDPHDGPDYIGSPLFFVIQFVLGDVMENTAASQGHSYYAVSQEPDAIAYGHGACDGKLAETDCSTCMSVAHERILDECKDRIGGQLQLQDCRIRFEIYPFIE</sequence>
<dbReference type="AlphaFoldDB" id="A0A2I0GU54"/>
<feature type="chain" id="PRO_5014165226" description="Gnk2-homologous domain-containing protein" evidence="15">
    <location>
        <begin position="24"/>
        <end position="140"/>
    </location>
</feature>
<accession>A0A2I0GU54</accession>
<dbReference type="GO" id="GO:0042742">
    <property type="term" value="P:defense response to bacterium"/>
    <property type="evidence" value="ECO:0007669"/>
    <property type="project" value="UniProtKB-KW"/>
</dbReference>
<comment type="caution">
    <text evidence="17">The sequence shown here is derived from an EMBL/GenBank/DDBJ whole genome shotgun (WGS) entry which is preliminary data.</text>
</comment>
<dbReference type="STRING" id="22663.A0A2I0GU54"/>
<dbReference type="PANTHER" id="PTHR32080">
    <property type="entry name" value="ANTIFUNGAL PROTEIN GINKBILOBIN-2-LIKE"/>
    <property type="match status" value="1"/>
</dbReference>
<keyword evidence="3" id="KW-0295">Fungicide</keyword>
<dbReference type="GO" id="GO:0050832">
    <property type="term" value="P:defense response to fungus"/>
    <property type="evidence" value="ECO:0007669"/>
    <property type="project" value="UniProtKB-KW"/>
</dbReference>
<dbReference type="GO" id="GO:0031640">
    <property type="term" value="P:killing of cells of another organism"/>
    <property type="evidence" value="ECO:0007669"/>
    <property type="project" value="UniProtKB-KW"/>
</dbReference>
<evidence type="ECO:0000256" key="3">
    <source>
        <dbReference type="ARBA" id="ARBA00022577"/>
    </source>
</evidence>
<dbReference type="EMBL" id="PGOL01044320">
    <property type="protein sequence ID" value="PKH75971.1"/>
    <property type="molecule type" value="Genomic_DNA"/>
</dbReference>
<keyword evidence="9" id="KW-0965">Cell junction</keyword>
<evidence type="ECO:0000256" key="14">
    <source>
        <dbReference type="ARBA" id="ARBA00038393"/>
    </source>
</evidence>
<dbReference type="GO" id="GO:0005886">
    <property type="term" value="C:plasma membrane"/>
    <property type="evidence" value="ECO:0007669"/>
    <property type="project" value="UniProtKB-SubCell"/>
</dbReference>
<keyword evidence="2" id="KW-0929">Antimicrobial</keyword>
<dbReference type="CDD" id="cd23509">
    <property type="entry name" value="Gnk2-like"/>
    <property type="match status" value="1"/>
</dbReference>
<reference evidence="17 18" key="1">
    <citation type="submission" date="2017-11" db="EMBL/GenBank/DDBJ databases">
        <title>De-novo sequencing of pomegranate (Punica granatum L.) genome.</title>
        <authorList>
            <person name="Akparov Z."/>
            <person name="Amiraslanov A."/>
            <person name="Hajiyeva S."/>
            <person name="Abbasov M."/>
            <person name="Kaur K."/>
            <person name="Hamwieh A."/>
            <person name="Solovyev V."/>
            <person name="Salamov A."/>
            <person name="Braich B."/>
            <person name="Kosarev P."/>
            <person name="Mahmoud A."/>
            <person name="Hajiyev E."/>
            <person name="Babayeva S."/>
            <person name="Izzatullayeva V."/>
            <person name="Mammadov A."/>
            <person name="Mammadov A."/>
            <person name="Sharifova S."/>
            <person name="Ojaghi J."/>
            <person name="Eynullazada K."/>
            <person name="Bayramov B."/>
            <person name="Abdulazimova A."/>
            <person name="Shahmuradov I."/>
        </authorList>
    </citation>
    <scope>NUCLEOTIDE SEQUENCE [LARGE SCALE GENOMIC DNA]</scope>
    <source>
        <strain evidence="18">cv. AG2017</strain>
        <tissue evidence="17">Leaf</tissue>
    </source>
</reference>
<dbReference type="GO" id="GO:0005537">
    <property type="term" value="F:D-mannose binding"/>
    <property type="evidence" value="ECO:0007669"/>
    <property type="project" value="UniProtKB-KW"/>
</dbReference>
<dbReference type="Proteomes" id="UP000233551">
    <property type="component" value="Unassembled WGS sequence"/>
</dbReference>
<evidence type="ECO:0000256" key="11">
    <source>
        <dbReference type="ARBA" id="ARBA00023035"/>
    </source>
</evidence>
<dbReference type="PANTHER" id="PTHR32080:SF54">
    <property type="entry name" value="GNK2-HOMOLOGOUS DOMAIN-CONTAINING PROTEIN"/>
    <property type="match status" value="1"/>
</dbReference>
<name>A0A2I0GU54_PUNGR</name>
<comment type="similarity">
    <text evidence="14">Belongs to the cysteine-rich repeat secretory protein family. Plasmodesmata-located proteins (PDLD) subfamily.</text>
</comment>
<organism evidence="17 18">
    <name type="scientific">Punica granatum</name>
    <name type="common">Pomegranate</name>
    <dbReference type="NCBI Taxonomy" id="22663"/>
    <lineage>
        <taxon>Eukaryota</taxon>
        <taxon>Viridiplantae</taxon>
        <taxon>Streptophyta</taxon>
        <taxon>Embryophyta</taxon>
        <taxon>Tracheophyta</taxon>
        <taxon>Spermatophyta</taxon>
        <taxon>Magnoliopsida</taxon>
        <taxon>eudicotyledons</taxon>
        <taxon>Gunneridae</taxon>
        <taxon>Pentapetalae</taxon>
        <taxon>rosids</taxon>
        <taxon>malvids</taxon>
        <taxon>Myrtales</taxon>
        <taxon>Lythraceae</taxon>
        <taxon>Punica</taxon>
    </lineage>
</organism>
<evidence type="ECO:0000256" key="4">
    <source>
        <dbReference type="ARBA" id="ARBA00022581"/>
    </source>
</evidence>
<dbReference type="InterPro" id="IPR002902">
    <property type="entry name" value="GNK2"/>
</dbReference>
<keyword evidence="4" id="KW-0945">Host-virus interaction</keyword>
<evidence type="ECO:0000256" key="15">
    <source>
        <dbReference type="SAM" id="SignalP"/>
    </source>
</evidence>
<evidence type="ECO:0000256" key="13">
    <source>
        <dbReference type="ARBA" id="ARBA00024184"/>
    </source>
</evidence>
<keyword evidence="18" id="KW-1185">Reference proteome</keyword>
<evidence type="ECO:0000313" key="18">
    <source>
        <dbReference type="Proteomes" id="UP000233551"/>
    </source>
</evidence>
<evidence type="ECO:0000256" key="10">
    <source>
        <dbReference type="ARBA" id="ARBA00023022"/>
    </source>
</evidence>
<keyword evidence="8" id="KW-0611">Plant defense</keyword>
<dbReference type="InterPro" id="IPR038408">
    <property type="entry name" value="GNK2_sf"/>
</dbReference>
<dbReference type="PROSITE" id="PS51473">
    <property type="entry name" value="GNK2"/>
    <property type="match status" value="1"/>
</dbReference>